<dbReference type="PATRIC" id="fig|29422.6.peg.528"/>
<comment type="function">
    <text evidence="8">Involved in the maturation of [NiFe] hydrogenases. Along with HypE, it catalyzes the synthesis of the CN ligands of the active site iron of [NiFe]-hydrogenases. HypF functions as a carbamoyl transferase using carbamoylphosphate as a substrate and transferring the carboxamido moiety in an ATP-dependent reaction to the thiolate of the C-terminal cysteine of HypE yielding a protein-S-carboxamide.</text>
</comment>
<dbReference type="SUPFAM" id="SSF54975">
    <property type="entry name" value="Acylphosphatase/BLUF domain-like"/>
    <property type="match status" value="1"/>
</dbReference>
<dbReference type="InterPro" id="IPR011125">
    <property type="entry name" value="Znf_HypF"/>
</dbReference>
<dbReference type="NCBIfam" id="TIGR00143">
    <property type="entry name" value="hypF"/>
    <property type="match status" value="1"/>
</dbReference>
<dbReference type="Pfam" id="PF07503">
    <property type="entry name" value="zf-HYPF"/>
    <property type="match status" value="2"/>
</dbReference>
<dbReference type="InterPro" id="IPR041440">
    <property type="entry name" value="HypF_C"/>
</dbReference>
<feature type="domain" description="Acylphosphatase-like" evidence="10">
    <location>
        <begin position="1"/>
        <end position="77"/>
    </location>
</feature>
<dbReference type="SUPFAM" id="SSF55821">
    <property type="entry name" value="YrdC/RibB"/>
    <property type="match status" value="1"/>
</dbReference>
<keyword evidence="3" id="KW-0436">Ligase</keyword>
<dbReference type="GO" id="GO:0051604">
    <property type="term" value="P:protein maturation"/>
    <property type="evidence" value="ECO:0007669"/>
    <property type="project" value="TreeGrafter"/>
</dbReference>
<gene>
    <name evidence="12" type="primary">hypF</name>
    <name evidence="12" type="ORF">Lbru_0504</name>
</gene>
<accession>A0A0W0STF4</accession>
<comment type="caution">
    <text evidence="12">The sequence shown here is derived from an EMBL/GenBank/DDBJ whole genome shotgun (WGS) entry which is preliminary data.</text>
</comment>
<dbReference type="UniPathway" id="UPA00335"/>
<evidence type="ECO:0000256" key="9">
    <source>
        <dbReference type="PROSITE-ProRule" id="PRU00520"/>
    </source>
</evidence>
<evidence type="ECO:0000256" key="6">
    <source>
        <dbReference type="ARBA" id="ARBA00022833"/>
    </source>
</evidence>
<organism evidence="12 13">
    <name type="scientific">Legionella brunensis</name>
    <dbReference type="NCBI Taxonomy" id="29422"/>
    <lineage>
        <taxon>Bacteria</taxon>
        <taxon>Pseudomonadati</taxon>
        <taxon>Pseudomonadota</taxon>
        <taxon>Gammaproteobacteria</taxon>
        <taxon>Legionellales</taxon>
        <taxon>Legionellaceae</taxon>
        <taxon>Legionella</taxon>
    </lineage>
</organism>
<dbReference type="InterPro" id="IPR017945">
    <property type="entry name" value="DHBP_synth_RibB-like_a/b_dom"/>
</dbReference>
<dbReference type="InterPro" id="IPR006070">
    <property type="entry name" value="Sua5-like_dom"/>
</dbReference>
<dbReference type="Gene3D" id="3.30.420.40">
    <property type="match status" value="1"/>
</dbReference>
<sequence>MQGVGFRPHVYRIARKLKLTGWVQNNALGVLIEVQGLAAAIFLSELVIALPPLAKIDDIQSKAIALVEDETIFLIRASNSGVIRSIISPDTSICNDCLNELFEPRSRYYRYPFLNCTNCGPRFTITRNLPYDRCQTAMDEFPLCCACYKDYSLPTNRRYHAQPTACAACGPRLSTSIETISQALLEGKIVALKGMGGYQLLCNARNEDAVLKLRQRKNREAKPFALMVVNSESAESLVDVSIHAKKNLLSQSRPIVLLRKKENVLPQLIAPGLAFLGVMLPSTPLHYLIFNTLIGSPDGCDWLDNIQPQVLIATSANLAGNPLLINDEEAHKELSAIADLIVTYNRKIIARVDDSVIKLTNDKPMYVRRARGFSPESIRLPYAIPTTLALGGHLKNTFCITRGNEAFISQHIGSLTNKATIEFFHESLAHWIRFLDVKIERIACDLHPDFYTSWLANEYNIPVFPVQHHQAHLAAVAAEHHLLEPALGLALDGYGYGSDGQAWGGELCLLEKDSFKRLGHFYPIPQPGGDVASREPWRMAAAVLQLLGKNGEIAKRFSDKTHASLVATLLENNFKFPMTSSCGRWFDAASALLGVSSTSQYEGQVAMQLESLVTKPTILPKGWIIRQNQFNLLPLFNHLLDIAPIAGANLFHGTLIAGLTDWLLSQAKKTAIKIVLLSGGCFLNQVLAEGLSKRLMDCGLKVYFPLRLPPSDGGISLGQAWVAGNNSIRNALCV</sequence>
<dbReference type="Pfam" id="PF22521">
    <property type="entry name" value="HypF_C_2"/>
    <property type="match status" value="1"/>
</dbReference>
<dbReference type="InterPro" id="IPR001792">
    <property type="entry name" value="Acylphosphatase-like_dom"/>
</dbReference>
<evidence type="ECO:0000256" key="2">
    <source>
        <dbReference type="ARBA" id="ARBA00008097"/>
    </source>
</evidence>
<dbReference type="Gene3D" id="3.90.870.50">
    <property type="match status" value="1"/>
</dbReference>
<dbReference type="GO" id="GO:0016743">
    <property type="term" value="F:carboxyl- or carbamoyltransferase activity"/>
    <property type="evidence" value="ECO:0007669"/>
    <property type="project" value="UniProtKB-UniRule"/>
</dbReference>
<comment type="similarity">
    <text evidence="2 8">Belongs to the carbamoyltransferase HypF family.</text>
</comment>
<dbReference type="AlphaFoldDB" id="A0A0W0STF4"/>
<dbReference type="STRING" id="29422.Lbru_0504"/>
<dbReference type="Gene3D" id="3.30.110.120">
    <property type="match status" value="1"/>
</dbReference>
<keyword evidence="9" id="KW-0378">Hydrolase</keyword>
<dbReference type="InterPro" id="IPR004421">
    <property type="entry name" value="Carbamoyltransferase_HypF"/>
</dbReference>
<evidence type="ECO:0000313" key="13">
    <source>
        <dbReference type="Proteomes" id="UP000054742"/>
    </source>
</evidence>
<dbReference type="GO" id="GO:0003998">
    <property type="term" value="F:acylphosphatase activity"/>
    <property type="evidence" value="ECO:0007669"/>
    <property type="project" value="UniProtKB-EC"/>
</dbReference>
<name>A0A0W0STF4_9GAMM</name>
<dbReference type="GO" id="GO:0008270">
    <property type="term" value="F:zinc ion binding"/>
    <property type="evidence" value="ECO:0007669"/>
    <property type="project" value="UniProtKB-KW"/>
</dbReference>
<evidence type="ECO:0000256" key="7">
    <source>
        <dbReference type="ARBA" id="ARBA00048220"/>
    </source>
</evidence>
<evidence type="ECO:0000256" key="5">
    <source>
        <dbReference type="ARBA" id="ARBA00022771"/>
    </source>
</evidence>
<dbReference type="Pfam" id="PF17788">
    <property type="entry name" value="HypF_C"/>
    <property type="match status" value="1"/>
</dbReference>
<dbReference type="PANTHER" id="PTHR42959">
    <property type="entry name" value="CARBAMOYLTRANSFERASE"/>
    <property type="match status" value="1"/>
</dbReference>
<feature type="active site" evidence="9">
    <location>
        <position position="7"/>
    </location>
</feature>
<proteinExistence type="inferred from homology"/>
<dbReference type="InterPro" id="IPR055128">
    <property type="entry name" value="HypF_C_2"/>
</dbReference>
<reference evidence="12 13" key="1">
    <citation type="submission" date="2015-11" db="EMBL/GenBank/DDBJ databases">
        <title>Genomic analysis of 38 Legionella species identifies large and diverse effector repertoires.</title>
        <authorList>
            <person name="Burstein D."/>
            <person name="Amaro F."/>
            <person name="Zusman T."/>
            <person name="Lifshitz Z."/>
            <person name="Cohen O."/>
            <person name="Gilbert J.A."/>
            <person name="Pupko T."/>
            <person name="Shuman H.A."/>
            <person name="Segal G."/>
        </authorList>
    </citation>
    <scope>NUCLEOTIDE SEQUENCE [LARGE SCALE GENOMIC DNA]</scope>
    <source>
        <strain evidence="12 13">ATCC 43878</strain>
    </source>
</reference>
<feature type="active site" evidence="9">
    <location>
        <position position="25"/>
    </location>
</feature>
<dbReference type="PROSITE" id="PS51160">
    <property type="entry name" value="ACYLPHOSPHATASE_3"/>
    <property type="match status" value="1"/>
</dbReference>
<dbReference type="Pfam" id="PF00708">
    <property type="entry name" value="Acylphosphatase"/>
    <property type="match status" value="1"/>
</dbReference>
<keyword evidence="5" id="KW-0863">Zinc-finger</keyword>
<dbReference type="EMBL" id="LNXV01000004">
    <property type="protein sequence ID" value="KTC86563.1"/>
    <property type="molecule type" value="Genomic_DNA"/>
</dbReference>
<evidence type="ECO:0000256" key="3">
    <source>
        <dbReference type="ARBA" id="ARBA00022598"/>
    </source>
</evidence>
<dbReference type="GO" id="GO:0003725">
    <property type="term" value="F:double-stranded RNA binding"/>
    <property type="evidence" value="ECO:0007669"/>
    <property type="project" value="InterPro"/>
</dbReference>
<comment type="catalytic activity">
    <reaction evidence="7 8">
        <text>C-terminal L-cysteinyl-[HypE protein] + carbamoyl phosphate + ATP + H2O = C-terminal S-carboxamide-L-cysteinyl-[HypE protein] + AMP + phosphate + diphosphate + H(+)</text>
        <dbReference type="Rhea" id="RHEA:55636"/>
        <dbReference type="Rhea" id="RHEA-COMP:14247"/>
        <dbReference type="Rhea" id="RHEA-COMP:14392"/>
        <dbReference type="ChEBI" id="CHEBI:15377"/>
        <dbReference type="ChEBI" id="CHEBI:15378"/>
        <dbReference type="ChEBI" id="CHEBI:30616"/>
        <dbReference type="ChEBI" id="CHEBI:33019"/>
        <dbReference type="ChEBI" id="CHEBI:43474"/>
        <dbReference type="ChEBI" id="CHEBI:58228"/>
        <dbReference type="ChEBI" id="CHEBI:76913"/>
        <dbReference type="ChEBI" id="CHEBI:139126"/>
        <dbReference type="ChEBI" id="CHEBI:456215"/>
    </reaction>
</comment>
<dbReference type="Pfam" id="PF01300">
    <property type="entry name" value="Sua5_yciO_yrdC"/>
    <property type="match status" value="1"/>
</dbReference>
<dbReference type="PANTHER" id="PTHR42959:SF1">
    <property type="entry name" value="CARBAMOYLTRANSFERASE HYPF"/>
    <property type="match status" value="1"/>
</dbReference>
<evidence type="ECO:0000256" key="1">
    <source>
        <dbReference type="ARBA" id="ARBA00004711"/>
    </source>
</evidence>
<dbReference type="InterPro" id="IPR036046">
    <property type="entry name" value="Acylphosphatase-like_dom_sf"/>
</dbReference>
<comment type="catalytic activity">
    <reaction evidence="9">
        <text>an acyl phosphate + H2O = a carboxylate + phosphate + H(+)</text>
        <dbReference type="Rhea" id="RHEA:14965"/>
        <dbReference type="ChEBI" id="CHEBI:15377"/>
        <dbReference type="ChEBI" id="CHEBI:15378"/>
        <dbReference type="ChEBI" id="CHEBI:29067"/>
        <dbReference type="ChEBI" id="CHEBI:43474"/>
        <dbReference type="ChEBI" id="CHEBI:59918"/>
        <dbReference type="EC" id="3.6.1.7"/>
    </reaction>
</comment>
<evidence type="ECO:0000259" key="11">
    <source>
        <dbReference type="PROSITE" id="PS51163"/>
    </source>
</evidence>
<dbReference type="Gene3D" id="3.30.420.360">
    <property type="match status" value="1"/>
</dbReference>
<dbReference type="EC" id="6.2.-.-" evidence="8"/>
<keyword evidence="4" id="KW-0479">Metal-binding</keyword>
<comment type="pathway">
    <text evidence="1 8">Protein modification; [NiFe] hydrogenase maturation.</text>
</comment>
<evidence type="ECO:0000313" key="12">
    <source>
        <dbReference type="EMBL" id="KTC86563.1"/>
    </source>
</evidence>
<evidence type="ECO:0000259" key="10">
    <source>
        <dbReference type="PROSITE" id="PS51160"/>
    </source>
</evidence>
<dbReference type="GO" id="GO:0016874">
    <property type="term" value="F:ligase activity"/>
    <property type="evidence" value="ECO:0007669"/>
    <property type="project" value="UniProtKB-UniRule"/>
</dbReference>
<keyword evidence="6" id="KW-0862">Zinc</keyword>
<dbReference type="PROSITE" id="PS51163">
    <property type="entry name" value="YRDC"/>
    <property type="match status" value="1"/>
</dbReference>
<evidence type="ECO:0000256" key="8">
    <source>
        <dbReference type="PIRNR" id="PIRNR006256"/>
    </source>
</evidence>
<feature type="domain" description="YrdC-like" evidence="11">
    <location>
        <begin position="174"/>
        <end position="372"/>
    </location>
</feature>
<dbReference type="Proteomes" id="UP000054742">
    <property type="component" value="Unassembled WGS sequence"/>
</dbReference>
<protein>
    <recommendedName>
        <fullName evidence="8">Carbamoyltransferase HypF</fullName>
        <ecNumber evidence="8">6.2.-.-</ecNumber>
    </recommendedName>
</protein>
<dbReference type="PIRSF" id="PIRSF006256">
    <property type="entry name" value="CMPcnvr_hdrg_mat"/>
    <property type="match status" value="1"/>
</dbReference>
<evidence type="ECO:0000256" key="4">
    <source>
        <dbReference type="ARBA" id="ARBA00022723"/>
    </source>
</evidence>
<dbReference type="InterPro" id="IPR051060">
    <property type="entry name" value="Carbamoyltrans_HypF-like"/>
</dbReference>
<keyword evidence="13" id="KW-1185">Reference proteome</keyword>